<dbReference type="GO" id="GO:0006298">
    <property type="term" value="P:mismatch repair"/>
    <property type="evidence" value="ECO:0007669"/>
    <property type="project" value="TreeGrafter"/>
</dbReference>
<dbReference type="InterPro" id="IPR022898">
    <property type="entry name" value="RNase_HII"/>
</dbReference>
<evidence type="ECO:0000313" key="18">
    <source>
        <dbReference type="EMBL" id="HIV09089.1"/>
    </source>
</evidence>
<evidence type="ECO:0000256" key="2">
    <source>
        <dbReference type="ARBA" id="ARBA00001946"/>
    </source>
</evidence>
<feature type="binding site" evidence="14 15">
    <location>
        <position position="25"/>
    </location>
    <ligand>
        <name>a divalent metal cation</name>
        <dbReference type="ChEBI" id="CHEBI:60240"/>
    </ligand>
</feature>
<sequence length="217" mass="22881">MSPDLRPERDFWSAHPGVTLAGVDEAGRGCLAGPVVAAAVQIAEADLAPLLEGPLARANDSKQLTPARRDALFETLTHEPRVRWAVGQASVGEIDSLNILRATHLAMRRALEGLPGLPGHALVDGLPVKGLPIPHTALVKGDARSLLIACASILAKVTRDRLCAGLDARFPGYGFAAHKGYGTAAHLAALRRLGPCPCHRRSFAPVAALQDDLPFPD</sequence>
<dbReference type="InterPro" id="IPR001352">
    <property type="entry name" value="RNase_HII/HIII"/>
</dbReference>
<dbReference type="CDD" id="cd07182">
    <property type="entry name" value="RNase_HII_bacteria_HII_like"/>
    <property type="match status" value="1"/>
</dbReference>
<evidence type="ECO:0000256" key="5">
    <source>
        <dbReference type="ARBA" id="ARBA00007383"/>
    </source>
</evidence>
<dbReference type="Pfam" id="PF01351">
    <property type="entry name" value="RNase_HII"/>
    <property type="match status" value="1"/>
</dbReference>
<dbReference type="PANTHER" id="PTHR10954">
    <property type="entry name" value="RIBONUCLEASE H2 SUBUNIT A"/>
    <property type="match status" value="1"/>
</dbReference>
<keyword evidence="12 14" id="KW-0378">Hydrolase</keyword>
<accession>A0A9D1T2W5</accession>
<dbReference type="AlphaFoldDB" id="A0A9D1T2W5"/>
<organism evidence="18 19">
    <name type="scientific">Candidatus Spyradenecus faecavium</name>
    <dbReference type="NCBI Taxonomy" id="2840947"/>
    <lineage>
        <taxon>Bacteria</taxon>
        <taxon>Pseudomonadati</taxon>
        <taxon>Lentisphaerota</taxon>
        <taxon>Lentisphaeria</taxon>
        <taxon>Lentisphaerales</taxon>
        <taxon>Lentisphaeraceae</taxon>
        <taxon>Lentisphaeraceae incertae sedis</taxon>
        <taxon>Candidatus Spyradenecus</taxon>
    </lineage>
</organism>
<evidence type="ECO:0000256" key="11">
    <source>
        <dbReference type="ARBA" id="ARBA00022759"/>
    </source>
</evidence>
<evidence type="ECO:0000256" key="6">
    <source>
        <dbReference type="ARBA" id="ARBA00012180"/>
    </source>
</evidence>
<evidence type="ECO:0000256" key="16">
    <source>
        <dbReference type="RuleBase" id="RU003515"/>
    </source>
</evidence>
<evidence type="ECO:0000256" key="13">
    <source>
        <dbReference type="ARBA" id="ARBA00023211"/>
    </source>
</evidence>
<comment type="subcellular location">
    <subcellularLocation>
        <location evidence="4 14">Cytoplasm</location>
    </subcellularLocation>
</comment>
<comment type="function">
    <text evidence="3 14 16">Endonuclease that specifically degrades the RNA of RNA-DNA hybrids.</text>
</comment>
<dbReference type="InterPro" id="IPR012337">
    <property type="entry name" value="RNaseH-like_sf"/>
</dbReference>
<comment type="catalytic activity">
    <reaction evidence="1 14 15 16">
        <text>Endonucleolytic cleavage to 5'-phosphomonoester.</text>
        <dbReference type="EC" id="3.1.26.4"/>
    </reaction>
</comment>
<keyword evidence="13 14" id="KW-0464">Manganese</keyword>
<name>A0A9D1T2W5_9BACT</name>
<dbReference type="GO" id="GO:0005737">
    <property type="term" value="C:cytoplasm"/>
    <property type="evidence" value="ECO:0007669"/>
    <property type="project" value="UniProtKB-SubCell"/>
</dbReference>
<evidence type="ECO:0000256" key="14">
    <source>
        <dbReference type="HAMAP-Rule" id="MF_00052"/>
    </source>
</evidence>
<evidence type="ECO:0000256" key="8">
    <source>
        <dbReference type="ARBA" id="ARBA00022490"/>
    </source>
</evidence>
<feature type="binding site" evidence="14 15">
    <location>
        <position position="124"/>
    </location>
    <ligand>
        <name>a divalent metal cation</name>
        <dbReference type="ChEBI" id="CHEBI:60240"/>
    </ligand>
</feature>
<comment type="caution">
    <text evidence="18">The sequence shown here is derived from an EMBL/GenBank/DDBJ whole genome shotgun (WGS) entry which is preliminary data.</text>
</comment>
<comment type="cofactor">
    <cofactor evidence="14 15">
        <name>Mn(2+)</name>
        <dbReference type="ChEBI" id="CHEBI:29035"/>
    </cofactor>
    <cofactor evidence="14 15">
        <name>Mg(2+)</name>
        <dbReference type="ChEBI" id="CHEBI:18420"/>
    </cofactor>
    <text evidence="14 15">Manganese or magnesium. Binds 1 divalent metal ion per monomer in the absence of substrate. May bind a second metal ion after substrate binding.</text>
</comment>
<evidence type="ECO:0000256" key="3">
    <source>
        <dbReference type="ARBA" id="ARBA00004065"/>
    </source>
</evidence>
<dbReference type="NCBIfam" id="NF000595">
    <property type="entry name" value="PRK00015.1-3"/>
    <property type="match status" value="1"/>
</dbReference>
<dbReference type="SUPFAM" id="SSF53098">
    <property type="entry name" value="Ribonuclease H-like"/>
    <property type="match status" value="1"/>
</dbReference>
<keyword evidence="9 14" id="KW-0540">Nuclease</keyword>
<dbReference type="InterPro" id="IPR036397">
    <property type="entry name" value="RNaseH_sf"/>
</dbReference>
<evidence type="ECO:0000256" key="15">
    <source>
        <dbReference type="PROSITE-ProRule" id="PRU01319"/>
    </source>
</evidence>
<keyword evidence="10 14" id="KW-0479">Metal-binding</keyword>
<reference evidence="18" key="2">
    <citation type="journal article" date="2021" name="PeerJ">
        <title>Extensive microbial diversity within the chicken gut microbiome revealed by metagenomics and culture.</title>
        <authorList>
            <person name="Gilroy R."/>
            <person name="Ravi A."/>
            <person name="Getino M."/>
            <person name="Pursley I."/>
            <person name="Horton D.L."/>
            <person name="Alikhan N.F."/>
            <person name="Baker D."/>
            <person name="Gharbi K."/>
            <person name="Hall N."/>
            <person name="Watson M."/>
            <person name="Adriaenssens E.M."/>
            <person name="Foster-Nyarko E."/>
            <person name="Jarju S."/>
            <person name="Secka A."/>
            <person name="Antonio M."/>
            <person name="Oren A."/>
            <person name="Chaudhuri R.R."/>
            <person name="La Ragione R."/>
            <person name="Hildebrand F."/>
            <person name="Pallen M.J."/>
        </authorList>
    </citation>
    <scope>NUCLEOTIDE SEQUENCE</scope>
    <source>
        <strain evidence="18">35461</strain>
    </source>
</reference>
<evidence type="ECO:0000313" key="19">
    <source>
        <dbReference type="Proteomes" id="UP000886845"/>
    </source>
</evidence>
<dbReference type="InterPro" id="IPR024567">
    <property type="entry name" value="RNase_HII/HIII_dom"/>
</dbReference>
<evidence type="ECO:0000256" key="7">
    <source>
        <dbReference type="ARBA" id="ARBA00019179"/>
    </source>
</evidence>
<dbReference type="EC" id="3.1.26.4" evidence="6 14"/>
<evidence type="ECO:0000256" key="1">
    <source>
        <dbReference type="ARBA" id="ARBA00000077"/>
    </source>
</evidence>
<evidence type="ECO:0000259" key="17">
    <source>
        <dbReference type="PROSITE" id="PS51975"/>
    </source>
</evidence>
<comment type="cofactor">
    <cofactor evidence="2">
        <name>Mg(2+)</name>
        <dbReference type="ChEBI" id="CHEBI:18420"/>
    </cofactor>
</comment>
<dbReference type="GO" id="GO:0030145">
    <property type="term" value="F:manganese ion binding"/>
    <property type="evidence" value="ECO:0007669"/>
    <property type="project" value="UniProtKB-UniRule"/>
</dbReference>
<reference evidence="18" key="1">
    <citation type="submission" date="2020-10" db="EMBL/GenBank/DDBJ databases">
        <authorList>
            <person name="Gilroy R."/>
        </authorList>
    </citation>
    <scope>NUCLEOTIDE SEQUENCE</scope>
    <source>
        <strain evidence="18">35461</strain>
    </source>
</reference>
<dbReference type="Proteomes" id="UP000886845">
    <property type="component" value="Unassembled WGS sequence"/>
</dbReference>
<evidence type="ECO:0000256" key="10">
    <source>
        <dbReference type="ARBA" id="ARBA00022723"/>
    </source>
</evidence>
<dbReference type="GO" id="GO:0043137">
    <property type="term" value="P:DNA replication, removal of RNA primer"/>
    <property type="evidence" value="ECO:0007669"/>
    <property type="project" value="TreeGrafter"/>
</dbReference>
<evidence type="ECO:0000256" key="9">
    <source>
        <dbReference type="ARBA" id="ARBA00022722"/>
    </source>
</evidence>
<dbReference type="HAMAP" id="MF_00052_B">
    <property type="entry name" value="RNase_HII_B"/>
    <property type="match status" value="1"/>
</dbReference>
<feature type="domain" description="RNase H type-2" evidence="17">
    <location>
        <begin position="18"/>
        <end position="215"/>
    </location>
</feature>
<dbReference type="GO" id="GO:0032299">
    <property type="term" value="C:ribonuclease H2 complex"/>
    <property type="evidence" value="ECO:0007669"/>
    <property type="project" value="TreeGrafter"/>
</dbReference>
<dbReference type="Gene3D" id="3.30.420.10">
    <property type="entry name" value="Ribonuclease H-like superfamily/Ribonuclease H"/>
    <property type="match status" value="1"/>
</dbReference>
<dbReference type="PROSITE" id="PS51975">
    <property type="entry name" value="RNASE_H_2"/>
    <property type="match status" value="1"/>
</dbReference>
<keyword evidence="11 14" id="KW-0255">Endonuclease</keyword>
<evidence type="ECO:0000256" key="12">
    <source>
        <dbReference type="ARBA" id="ARBA00022801"/>
    </source>
</evidence>
<comment type="similarity">
    <text evidence="5 14 16">Belongs to the RNase HII family.</text>
</comment>
<evidence type="ECO:0000256" key="4">
    <source>
        <dbReference type="ARBA" id="ARBA00004496"/>
    </source>
</evidence>
<feature type="binding site" evidence="14 15">
    <location>
        <position position="24"/>
    </location>
    <ligand>
        <name>a divalent metal cation</name>
        <dbReference type="ChEBI" id="CHEBI:60240"/>
    </ligand>
</feature>
<gene>
    <name evidence="14" type="primary">rnhB</name>
    <name evidence="18" type="ORF">IAC79_03110</name>
</gene>
<keyword evidence="8 14" id="KW-0963">Cytoplasm</keyword>
<proteinExistence type="inferred from homology"/>
<dbReference type="GO" id="GO:0003723">
    <property type="term" value="F:RNA binding"/>
    <property type="evidence" value="ECO:0007669"/>
    <property type="project" value="UniProtKB-UniRule"/>
</dbReference>
<dbReference type="EMBL" id="DVOR01000098">
    <property type="protein sequence ID" value="HIV09089.1"/>
    <property type="molecule type" value="Genomic_DNA"/>
</dbReference>
<dbReference type="PANTHER" id="PTHR10954:SF18">
    <property type="entry name" value="RIBONUCLEASE HII"/>
    <property type="match status" value="1"/>
</dbReference>
<protein>
    <recommendedName>
        <fullName evidence="7 14">Ribonuclease HII</fullName>
        <shortName evidence="14">RNase HII</shortName>
        <ecNumber evidence="6 14">3.1.26.4</ecNumber>
    </recommendedName>
</protein>
<dbReference type="GO" id="GO:0004523">
    <property type="term" value="F:RNA-DNA hybrid ribonuclease activity"/>
    <property type="evidence" value="ECO:0007669"/>
    <property type="project" value="UniProtKB-UniRule"/>
</dbReference>